<dbReference type="RefSeq" id="WP_378310316.1">
    <property type="nucleotide sequence ID" value="NZ_JBHUKS010000027.1"/>
</dbReference>
<evidence type="ECO:0008006" key="3">
    <source>
        <dbReference type="Google" id="ProtNLM"/>
    </source>
</evidence>
<comment type="caution">
    <text evidence="1">The sequence shown here is derived from an EMBL/GenBank/DDBJ whole genome shotgun (WGS) entry which is preliminary data.</text>
</comment>
<proteinExistence type="predicted"/>
<keyword evidence="2" id="KW-1185">Reference proteome</keyword>
<protein>
    <recommendedName>
        <fullName evidence="3">SseB family protein</fullName>
    </recommendedName>
</protein>
<evidence type="ECO:0000313" key="1">
    <source>
        <dbReference type="EMBL" id="MFD2472546.1"/>
    </source>
</evidence>
<sequence length="278" mass="30335">MIDKGGVRVDWSRPEPPMSVALRKAVDGLHKGSGVWHEDLRRRLGQELRARWHVPDTAAAAEVRVVVVARLAAVLESFGDDRLAGVFWAAFNVGLPRDEENAKLAGRFARLGISRTKCDEQRELFTRRIKESLSRPLPPLSPAELAAARALLEPPPARPVSHVVEAFADLPGYVLARFPEERVRMPFAGKELLIAALGECGNWCCVFTDDEALSEYAKALGQQWSSVRSCSGREAAQAAVRHSAGLLVNPNAAFGGGTERMLSLPLDTVREIAGTREA</sequence>
<reference evidence="2" key="1">
    <citation type="journal article" date="2019" name="Int. J. Syst. Evol. Microbiol.">
        <title>The Global Catalogue of Microorganisms (GCM) 10K type strain sequencing project: providing services to taxonomists for standard genome sequencing and annotation.</title>
        <authorList>
            <consortium name="The Broad Institute Genomics Platform"/>
            <consortium name="The Broad Institute Genome Sequencing Center for Infectious Disease"/>
            <person name="Wu L."/>
            <person name="Ma J."/>
        </authorList>
    </citation>
    <scope>NUCLEOTIDE SEQUENCE [LARGE SCALE GENOMIC DNA]</scope>
    <source>
        <strain evidence="2">CGMCC 4.7641</strain>
    </source>
</reference>
<dbReference type="Proteomes" id="UP001597483">
    <property type="component" value="Unassembled WGS sequence"/>
</dbReference>
<evidence type="ECO:0000313" key="2">
    <source>
        <dbReference type="Proteomes" id="UP001597483"/>
    </source>
</evidence>
<accession>A0ABW5HI43</accession>
<gene>
    <name evidence="1" type="ORF">ACFSVL_34480</name>
</gene>
<organism evidence="1 2">
    <name type="scientific">Amycolatopsis silviterrae</name>
    <dbReference type="NCBI Taxonomy" id="1656914"/>
    <lineage>
        <taxon>Bacteria</taxon>
        <taxon>Bacillati</taxon>
        <taxon>Actinomycetota</taxon>
        <taxon>Actinomycetes</taxon>
        <taxon>Pseudonocardiales</taxon>
        <taxon>Pseudonocardiaceae</taxon>
        <taxon>Amycolatopsis</taxon>
    </lineage>
</organism>
<dbReference type="EMBL" id="JBHUKS010000027">
    <property type="protein sequence ID" value="MFD2472546.1"/>
    <property type="molecule type" value="Genomic_DNA"/>
</dbReference>
<name>A0ABW5HI43_9PSEU</name>